<reference evidence="3" key="1">
    <citation type="submission" date="2020-07" db="EMBL/GenBank/DDBJ databases">
        <authorList>
            <person name="Hardmeier I.S."/>
            <person name="Aeberhard N."/>
            <person name="Qi W."/>
            <person name="Kraettli H."/>
            <person name="Fraefel C."/>
            <person name="Kubacki J."/>
        </authorList>
    </citation>
    <scope>NUCLEOTIDE SEQUENCE</scope>
    <source>
        <strain evidence="2">PNV1/Switzerland/2019/2</strain>
        <strain evidence="3">PPV2/Switzerland/2019/1</strain>
    </source>
</reference>
<sequence length="69" mass="7567">MPTRGGAVPAQEEESEDDVVFVSANIPKRKQHTPEDTPCSAAKRPCVRLEPAEAEQTEPLDLSTKPRPQ</sequence>
<accession>A0A894JF91</accession>
<evidence type="ECO:0000313" key="3">
    <source>
        <dbReference type="EMBL" id="QRV11614.1"/>
    </source>
</evidence>
<feature type="region of interest" description="Disordered" evidence="1">
    <location>
        <begin position="28"/>
        <end position="69"/>
    </location>
</feature>
<dbReference type="EMBL" id="MT815928">
    <property type="protein sequence ID" value="QRV11603.1"/>
    <property type="molecule type" value="Genomic_DNA"/>
</dbReference>
<reference evidence="3" key="2">
    <citation type="journal article" date="2021" name="PLoS ONE">
        <title>Metagenomic analysis of fecal and tissue samples from 18 endemic bat species in Switzerland revealed a diverse virus composition including potentially zoonotic viruses.</title>
        <authorList>
            <person name="Hardmeier I."/>
            <person name="Aeberhard N."/>
            <person name="Qi W."/>
            <person name="Schoenbaechler K."/>
            <person name="Kraettli H."/>
            <person name="Hatt J.M."/>
            <person name="Fraefel C."/>
            <person name="Kubacki J."/>
        </authorList>
    </citation>
    <scope>NUCLEOTIDE SEQUENCE</scope>
    <source>
        <strain evidence="3">PPV2/Switzerland/2019/1</strain>
    </source>
</reference>
<protein>
    <submittedName>
        <fullName evidence="3">E1A</fullName>
    </submittedName>
</protein>
<dbReference type="EMBL" id="MT815929">
    <property type="protein sequence ID" value="QRV11614.1"/>
    <property type="molecule type" value="Genomic_DNA"/>
</dbReference>
<evidence type="ECO:0000256" key="1">
    <source>
        <dbReference type="SAM" id="MobiDB-lite"/>
    </source>
</evidence>
<name>A0A894JF91_9ADEN</name>
<proteinExistence type="predicted"/>
<evidence type="ECO:0000313" key="2">
    <source>
        <dbReference type="EMBL" id="QRV11603.1"/>
    </source>
</evidence>
<organism evidence="3">
    <name type="scientific">Bat mastadenovirus</name>
    <dbReference type="NCBI Taxonomy" id="740971"/>
    <lineage>
        <taxon>Viruses</taxon>
        <taxon>Varidnaviria</taxon>
        <taxon>Bamfordvirae</taxon>
        <taxon>Preplasmiviricota</taxon>
        <taxon>Polisuviricotina</taxon>
        <taxon>Pharingeaviricetes</taxon>
        <taxon>Rowavirales</taxon>
        <taxon>Adenoviridae</taxon>
        <taxon>Mastadenovirus</taxon>
        <taxon>Mastadenovirus asiensse</taxon>
    </lineage>
</organism>